<keyword evidence="5" id="KW-0472">Membrane</keyword>
<dbReference type="GO" id="GO:0003677">
    <property type="term" value="F:DNA binding"/>
    <property type="evidence" value="ECO:0007669"/>
    <property type="project" value="UniProtKB-KW"/>
</dbReference>
<dbReference type="AlphaFoldDB" id="A0A9D9HE14"/>
<dbReference type="Pfam" id="PF00216">
    <property type="entry name" value="Bac_DNA_binding"/>
    <property type="match status" value="1"/>
</dbReference>
<keyword evidence="5" id="KW-0812">Transmembrane</keyword>
<organism evidence="6 7">
    <name type="scientific">Candidatus Enterocola intestinipullorum</name>
    <dbReference type="NCBI Taxonomy" id="2840783"/>
    <lineage>
        <taxon>Bacteria</taxon>
        <taxon>Pseudomonadati</taxon>
        <taxon>Bacteroidota</taxon>
        <taxon>Bacteroidia</taxon>
        <taxon>Bacteroidales</taxon>
        <taxon>Candidatus Enterocola</taxon>
    </lineage>
</organism>
<evidence type="ECO:0000256" key="4">
    <source>
        <dbReference type="SAM" id="MobiDB-lite"/>
    </source>
</evidence>
<reference evidence="6" key="1">
    <citation type="submission" date="2020-10" db="EMBL/GenBank/DDBJ databases">
        <authorList>
            <person name="Gilroy R."/>
        </authorList>
    </citation>
    <scope>NUCLEOTIDE SEQUENCE</scope>
    <source>
        <strain evidence="6">D3-1215</strain>
    </source>
</reference>
<dbReference type="InterPro" id="IPR010992">
    <property type="entry name" value="IHF-like_DNA-bd_dom_sf"/>
</dbReference>
<evidence type="ECO:0000313" key="6">
    <source>
        <dbReference type="EMBL" id="MBO8446372.1"/>
    </source>
</evidence>
<dbReference type="PANTHER" id="PTHR33175">
    <property type="entry name" value="DNA-BINDING PROTEIN HU"/>
    <property type="match status" value="1"/>
</dbReference>
<keyword evidence="5" id="KW-1133">Transmembrane helix</keyword>
<name>A0A9D9HE14_9BACT</name>
<dbReference type="InterPro" id="IPR000119">
    <property type="entry name" value="Hist_DNA-bd"/>
</dbReference>
<feature type="region of interest" description="Disordered" evidence="4">
    <location>
        <begin position="110"/>
        <end position="158"/>
    </location>
</feature>
<dbReference type="EMBL" id="JADIMR010000018">
    <property type="protein sequence ID" value="MBO8446372.1"/>
    <property type="molecule type" value="Genomic_DNA"/>
</dbReference>
<evidence type="ECO:0000256" key="1">
    <source>
        <dbReference type="ARBA" id="ARBA00010529"/>
    </source>
</evidence>
<dbReference type="Gene3D" id="4.10.520.10">
    <property type="entry name" value="IHF-like DNA-binding proteins"/>
    <property type="match status" value="1"/>
</dbReference>
<feature type="transmembrane region" description="Helical" evidence="5">
    <location>
        <begin position="199"/>
        <end position="220"/>
    </location>
</feature>
<dbReference type="Proteomes" id="UP000823637">
    <property type="component" value="Unassembled WGS sequence"/>
</dbReference>
<evidence type="ECO:0000313" key="7">
    <source>
        <dbReference type="Proteomes" id="UP000823637"/>
    </source>
</evidence>
<proteinExistence type="inferred from homology"/>
<sequence>SQKKVSVQELTDIISQQAGVSKKFSEQFLRELIDVVAEYLERDGVVKVKGLGTFKLTWVDGRRSVDVSTGKEIVLPPHFKVGFTPETAVKQSVNEPYAHLDTVVTEIPDDLASGHDAPVADKAEDSPQVPQGAAHDDDKEVTAAGGTIGGNGAESVSGGIEEGQAVDAAMAANNDMAGQQGAGHTQMEDGRGKRKDSKAALRIVVAAVLVALSVFFFISYDVHFPFNEGRGDVLVEVSHDNAQDDEAGDILDLSLADSLYADSIAAEESLYEGMDDSVQTANADPFESYTYETAMNAPVREHVTVIDGSRLTMVAYRAFGSKDFWVYVYDANRDLLSDPAEVEKGMVLKIPVLDEALTDPKSEKALQKARELAKQY</sequence>
<comment type="similarity">
    <text evidence="1 3">Belongs to the bacterial histone-like protein family.</text>
</comment>
<accession>A0A9D9HE14</accession>
<evidence type="ECO:0000256" key="3">
    <source>
        <dbReference type="RuleBase" id="RU003939"/>
    </source>
</evidence>
<keyword evidence="2 6" id="KW-0238">DNA-binding</keyword>
<evidence type="ECO:0000256" key="2">
    <source>
        <dbReference type="ARBA" id="ARBA00023125"/>
    </source>
</evidence>
<comment type="caution">
    <text evidence="6">The sequence shown here is derived from an EMBL/GenBank/DDBJ whole genome shotgun (WGS) entry which is preliminary data.</text>
</comment>
<dbReference type="PANTHER" id="PTHR33175:SF2">
    <property type="entry name" value="INTEGRATION HOST FACTOR SUBUNIT ALPHA"/>
    <property type="match status" value="1"/>
</dbReference>
<feature type="non-terminal residue" evidence="6">
    <location>
        <position position="1"/>
    </location>
</feature>
<reference evidence="6" key="2">
    <citation type="journal article" date="2021" name="PeerJ">
        <title>Extensive microbial diversity within the chicken gut microbiome revealed by metagenomics and culture.</title>
        <authorList>
            <person name="Gilroy R."/>
            <person name="Ravi A."/>
            <person name="Getino M."/>
            <person name="Pursley I."/>
            <person name="Horton D.L."/>
            <person name="Alikhan N.F."/>
            <person name="Baker D."/>
            <person name="Gharbi K."/>
            <person name="Hall N."/>
            <person name="Watson M."/>
            <person name="Adriaenssens E.M."/>
            <person name="Foster-Nyarko E."/>
            <person name="Jarju S."/>
            <person name="Secka A."/>
            <person name="Antonio M."/>
            <person name="Oren A."/>
            <person name="Chaudhuri R.R."/>
            <person name="La Ragione R."/>
            <person name="Hildebrand F."/>
            <person name="Pallen M.J."/>
        </authorList>
    </citation>
    <scope>NUCLEOTIDE SEQUENCE</scope>
    <source>
        <strain evidence="6">D3-1215</strain>
    </source>
</reference>
<dbReference type="SUPFAM" id="SSF47729">
    <property type="entry name" value="IHF-like DNA-binding proteins"/>
    <property type="match status" value="1"/>
</dbReference>
<dbReference type="SMART" id="SM00411">
    <property type="entry name" value="BHL"/>
    <property type="match status" value="1"/>
</dbReference>
<evidence type="ECO:0000256" key="5">
    <source>
        <dbReference type="SAM" id="Phobius"/>
    </source>
</evidence>
<dbReference type="GO" id="GO:0030527">
    <property type="term" value="F:structural constituent of chromatin"/>
    <property type="evidence" value="ECO:0007669"/>
    <property type="project" value="InterPro"/>
</dbReference>
<dbReference type="GO" id="GO:0005829">
    <property type="term" value="C:cytosol"/>
    <property type="evidence" value="ECO:0007669"/>
    <property type="project" value="TreeGrafter"/>
</dbReference>
<protein>
    <submittedName>
        <fullName evidence="6">HU family DNA-binding protein</fullName>
    </submittedName>
</protein>
<gene>
    <name evidence="6" type="ORF">IAC32_01300</name>
</gene>